<gene>
    <name evidence="2" type="ORF">ITJ86_11475</name>
</gene>
<reference evidence="2 3" key="1">
    <citation type="submission" date="2020-11" db="EMBL/GenBank/DDBJ databases">
        <title>Winogradskyella marina sp. nov., isolated from marine sediment.</title>
        <authorList>
            <person name="Bo J."/>
            <person name="Wang S."/>
            <person name="Song X."/>
            <person name="Du Z."/>
        </authorList>
    </citation>
    <scope>NUCLEOTIDE SEQUENCE [LARGE SCALE GENOMIC DNA]</scope>
    <source>
        <strain evidence="2 3">F6397</strain>
    </source>
</reference>
<evidence type="ECO:0000256" key="1">
    <source>
        <dbReference type="SAM" id="SignalP"/>
    </source>
</evidence>
<proteinExistence type="predicted"/>
<protein>
    <recommendedName>
        <fullName evidence="4">DUF4382 domain-containing protein</fullName>
    </recommendedName>
</protein>
<evidence type="ECO:0000313" key="2">
    <source>
        <dbReference type="EMBL" id="MBF8150521.1"/>
    </source>
</evidence>
<sequence>MKHLKFYAIVLFAMLLTACSSDDDSSDAYENHITVGESVFEMHAVIVEPSLNSVFLSLTNSSEAEIVAISDGTTLSHVDMFTARISYLDLTPGVTYELSEISSLEFIVNGSIVDGEFDNGISQFYKSGSNSDLEVTHGSIRITEYDVDVIRLSFTFTRADGVVISGDYEGSFLYIDNNNLN</sequence>
<dbReference type="RefSeq" id="WP_195871779.1">
    <property type="nucleotide sequence ID" value="NZ_JADOET010000009.1"/>
</dbReference>
<dbReference type="Proteomes" id="UP000611215">
    <property type="component" value="Unassembled WGS sequence"/>
</dbReference>
<dbReference type="PROSITE" id="PS51257">
    <property type="entry name" value="PROKAR_LIPOPROTEIN"/>
    <property type="match status" value="1"/>
</dbReference>
<keyword evidence="3" id="KW-1185">Reference proteome</keyword>
<evidence type="ECO:0000313" key="3">
    <source>
        <dbReference type="Proteomes" id="UP000611215"/>
    </source>
</evidence>
<dbReference type="EMBL" id="JADOET010000009">
    <property type="protein sequence ID" value="MBF8150521.1"/>
    <property type="molecule type" value="Genomic_DNA"/>
</dbReference>
<comment type="caution">
    <text evidence="2">The sequence shown here is derived from an EMBL/GenBank/DDBJ whole genome shotgun (WGS) entry which is preliminary data.</text>
</comment>
<organism evidence="2 3">
    <name type="scientific">Winogradskyella marina</name>
    <dbReference type="NCBI Taxonomy" id="2785530"/>
    <lineage>
        <taxon>Bacteria</taxon>
        <taxon>Pseudomonadati</taxon>
        <taxon>Bacteroidota</taxon>
        <taxon>Flavobacteriia</taxon>
        <taxon>Flavobacteriales</taxon>
        <taxon>Flavobacteriaceae</taxon>
        <taxon>Winogradskyella</taxon>
    </lineage>
</organism>
<keyword evidence="1" id="KW-0732">Signal</keyword>
<name>A0ABS0EP58_9FLAO</name>
<accession>A0ABS0EP58</accession>
<feature type="chain" id="PRO_5046815771" description="DUF4382 domain-containing protein" evidence="1">
    <location>
        <begin position="23"/>
        <end position="181"/>
    </location>
</feature>
<evidence type="ECO:0008006" key="4">
    <source>
        <dbReference type="Google" id="ProtNLM"/>
    </source>
</evidence>
<feature type="signal peptide" evidence="1">
    <location>
        <begin position="1"/>
        <end position="22"/>
    </location>
</feature>